<dbReference type="PRINTS" id="PR00237">
    <property type="entry name" value="GPCRRHODOPSN"/>
</dbReference>
<proteinExistence type="inferred from homology"/>
<feature type="transmembrane region" description="Helical" evidence="8">
    <location>
        <begin position="287"/>
        <end position="305"/>
    </location>
</feature>
<dbReference type="InParanoid" id="A0A4W3JFA1"/>
<dbReference type="GO" id="GO:0004930">
    <property type="term" value="F:G protein-coupled receptor activity"/>
    <property type="evidence" value="ECO:0007669"/>
    <property type="project" value="UniProtKB-KW"/>
</dbReference>
<reference evidence="11" key="3">
    <citation type="journal article" date="2014" name="Nature">
        <title>Elephant shark genome provides unique insights into gnathostome evolution.</title>
        <authorList>
            <consortium name="International Elephant Shark Genome Sequencing Consortium"/>
            <person name="Venkatesh B."/>
            <person name="Lee A.P."/>
            <person name="Ravi V."/>
            <person name="Maurya A.K."/>
            <person name="Lian M.M."/>
            <person name="Swann J.B."/>
            <person name="Ohta Y."/>
            <person name="Flajnik M.F."/>
            <person name="Sutoh Y."/>
            <person name="Kasahara M."/>
            <person name="Hoon S."/>
            <person name="Gangu V."/>
            <person name="Roy S.W."/>
            <person name="Irimia M."/>
            <person name="Korzh V."/>
            <person name="Kondrychyn I."/>
            <person name="Lim Z.W."/>
            <person name="Tay B.H."/>
            <person name="Tohari S."/>
            <person name="Kong K.W."/>
            <person name="Ho S."/>
            <person name="Lorente-Galdos B."/>
            <person name="Quilez J."/>
            <person name="Marques-Bonet T."/>
            <person name="Raney B.J."/>
            <person name="Ingham P.W."/>
            <person name="Tay A."/>
            <person name="Hillier L.W."/>
            <person name="Minx P."/>
            <person name="Boehm T."/>
            <person name="Wilson R.K."/>
            <person name="Brenner S."/>
            <person name="Warren W.C."/>
        </authorList>
    </citation>
    <scope>NUCLEOTIDE SEQUENCE [LARGE SCALE GENOMIC DNA]</scope>
</reference>
<dbReference type="STRING" id="7868.ENSCMIP00000041027"/>
<keyword evidence="3 7" id="KW-0812">Transmembrane</keyword>
<dbReference type="GO" id="GO:0005886">
    <property type="term" value="C:plasma membrane"/>
    <property type="evidence" value="ECO:0007669"/>
    <property type="project" value="UniProtKB-SubCell"/>
</dbReference>
<accession>A0A4W3JFA1</accession>
<dbReference type="Ensembl" id="ENSCMIT00000041607.1">
    <property type="protein sequence ID" value="ENSCMIP00000041027.1"/>
    <property type="gene ID" value="ENSCMIG00000017089.1"/>
</dbReference>
<evidence type="ECO:0000256" key="5">
    <source>
        <dbReference type="ARBA" id="ARBA00023136"/>
    </source>
</evidence>
<keyword evidence="7" id="KW-0297">G-protein coupled receptor</keyword>
<evidence type="ECO:0000313" key="10">
    <source>
        <dbReference type="Ensembl" id="ENSCMIP00000041027.1"/>
    </source>
</evidence>
<reference evidence="10" key="4">
    <citation type="submission" date="2025-08" db="UniProtKB">
        <authorList>
            <consortium name="Ensembl"/>
        </authorList>
    </citation>
    <scope>IDENTIFICATION</scope>
</reference>
<sequence length="416" mass="47402">IPPKPKTIINWSFSIYDCLWDIAVRNWLPRLPTNIQSIHFTVYSVNISPPPLYNRQIRLTSMALIFALALVGNLAVLHRICCSKRKRRKIDFLITNLAVADLCVSVMTLLSQIIWEALEDSWLAGNLACRCFKVFQVFGLIASSSIIAIIALERHHVIVNPLHSPLPTKTLAATAWICAFMLSIPQAFVFKVTVNEEGEKCLNTFGQLPRWHFQMYIIYGAITVFFIPFCILCVAYTRILWTIWRKERHMESFKATKNVDPKQQRRPIRIIAANSSIPRARVKTLKMTLVIIMLFTVCGLPYFIIEMKVAFGSFTEADAQLLAVLGIFVVSNSAVNPYVYLFFKTNNIYMRRLEKSACFSCLRDYRENTFRREPCAYPAGKRGEHSSTTTSDIIHSVSFYKSPSPTNETGSCDSSI</sequence>
<evidence type="ECO:0000256" key="3">
    <source>
        <dbReference type="ARBA" id="ARBA00022692"/>
    </source>
</evidence>
<keyword evidence="4 8" id="KW-1133">Transmembrane helix</keyword>
<evidence type="ECO:0000256" key="7">
    <source>
        <dbReference type="RuleBase" id="RU000688"/>
    </source>
</evidence>
<feature type="domain" description="G-protein coupled receptors family 1 profile" evidence="9">
    <location>
        <begin position="72"/>
        <end position="340"/>
    </location>
</feature>
<dbReference type="SUPFAM" id="SSF81321">
    <property type="entry name" value="Family A G protein-coupled receptor-like"/>
    <property type="match status" value="1"/>
</dbReference>
<dbReference type="Gene3D" id="1.20.1070.10">
    <property type="entry name" value="Rhodopsin 7-helix transmembrane proteins"/>
    <property type="match status" value="1"/>
</dbReference>
<keyword evidence="6 7" id="KW-0675">Receptor</keyword>
<evidence type="ECO:0000256" key="1">
    <source>
        <dbReference type="ARBA" id="ARBA00004651"/>
    </source>
</evidence>
<keyword evidence="11" id="KW-1185">Reference proteome</keyword>
<organism evidence="10 11">
    <name type="scientific">Callorhinchus milii</name>
    <name type="common">Ghost shark</name>
    <dbReference type="NCBI Taxonomy" id="7868"/>
    <lineage>
        <taxon>Eukaryota</taxon>
        <taxon>Metazoa</taxon>
        <taxon>Chordata</taxon>
        <taxon>Craniata</taxon>
        <taxon>Vertebrata</taxon>
        <taxon>Chondrichthyes</taxon>
        <taxon>Holocephali</taxon>
        <taxon>Chimaeriformes</taxon>
        <taxon>Callorhinchidae</taxon>
        <taxon>Callorhinchus</taxon>
    </lineage>
</organism>
<feature type="transmembrane region" description="Helical" evidence="8">
    <location>
        <begin position="173"/>
        <end position="193"/>
    </location>
</feature>
<dbReference type="GO" id="GO:0032870">
    <property type="term" value="P:cellular response to hormone stimulus"/>
    <property type="evidence" value="ECO:0007669"/>
    <property type="project" value="TreeGrafter"/>
</dbReference>
<keyword evidence="7" id="KW-0807">Transducer</keyword>
<dbReference type="PANTHER" id="PTHR24241">
    <property type="entry name" value="NEUROPEPTIDE RECEPTOR-RELATED G-PROTEIN COUPLED RECEPTOR"/>
    <property type="match status" value="1"/>
</dbReference>
<dbReference type="PANTHER" id="PTHR24241:SF83">
    <property type="entry name" value="G-PROTEIN COUPLED RECEPTOR 150-RELATED"/>
    <property type="match status" value="1"/>
</dbReference>
<feature type="transmembrane region" description="Helical" evidence="8">
    <location>
        <begin position="134"/>
        <end position="152"/>
    </location>
</feature>
<evidence type="ECO:0000256" key="2">
    <source>
        <dbReference type="ARBA" id="ARBA00022475"/>
    </source>
</evidence>
<reference evidence="10" key="5">
    <citation type="submission" date="2025-09" db="UniProtKB">
        <authorList>
            <consortium name="Ensembl"/>
        </authorList>
    </citation>
    <scope>IDENTIFICATION</scope>
</reference>
<dbReference type="GO" id="GO:0042277">
    <property type="term" value="F:peptide binding"/>
    <property type="evidence" value="ECO:0007669"/>
    <property type="project" value="TreeGrafter"/>
</dbReference>
<reference evidence="11" key="2">
    <citation type="journal article" date="2007" name="PLoS Biol.">
        <title>Survey sequencing and comparative analysis of the elephant shark (Callorhinchus milii) genome.</title>
        <authorList>
            <person name="Venkatesh B."/>
            <person name="Kirkness E.F."/>
            <person name="Loh Y.H."/>
            <person name="Halpern A.L."/>
            <person name="Lee A.P."/>
            <person name="Johnson J."/>
            <person name="Dandona N."/>
            <person name="Viswanathan L.D."/>
            <person name="Tay A."/>
            <person name="Venter J.C."/>
            <person name="Strausberg R.L."/>
            <person name="Brenner S."/>
        </authorList>
    </citation>
    <scope>NUCLEOTIDE SEQUENCE [LARGE SCALE GENOMIC DNA]</scope>
</reference>
<dbReference type="OMA" id="GMCFCAS"/>
<evidence type="ECO:0000259" key="9">
    <source>
        <dbReference type="PROSITE" id="PS50262"/>
    </source>
</evidence>
<evidence type="ECO:0000256" key="4">
    <source>
        <dbReference type="ARBA" id="ARBA00022989"/>
    </source>
</evidence>
<dbReference type="Proteomes" id="UP000314986">
    <property type="component" value="Unassembled WGS sequence"/>
</dbReference>
<dbReference type="AlphaFoldDB" id="A0A4W3JFA1"/>
<dbReference type="InterPro" id="IPR000276">
    <property type="entry name" value="GPCR_Rhodpsn"/>
</dbReference>
<feature type="transmembrane region" description="Helical" evidence="8">
    <location>
        <begin position="59"/>
        <end position="80"/>
    </location>
</feature>
<dbReference type="Pfam" id="PF00001">
    <property type="entry name" value="7tm_1"/>
    <property type="match status" value="1"/>
</dbReference>
<keyword evidence="2" id="KW-1003">Cell membrane</keyword>
<feature type="transmembrane region" description="Helical" evidence="8">
    <location>
        <begin position="213"/>
        <end position="241"/>
    </location>
</feature>
<comment type="similarity">
    <text evidence="7">Belongs to the G-protein coupled receptor 1 family.</text>
</comment>
<dbReference type="GeneTree" id="ENSGT01130000278263"/>
<evidence type="ECO:0000313" key="11">
    <source>
        <dbReference type="Proteomes" id="UP000314986"/>
    </source>
</evidence>
<protein>
    <recommendedName>
        <fullName evidence="9">G-protein coupled receptors family 1 profile domain-containing protein</fullName>
    </recommendedName>
</protein>
<evidence type="ECO:0000256" key="6">
    <source>
        <dbReference type="ARBA" id="ARBA00023170"/>
    </source>
</evidence>
<dbReference type="InterPro" id="IPR017452">
    <property type="entry name" value="GPCR_Rhodpsn_7TM"/>
</dbReference>
<feature type="transmembrane region" description="Helical" evidence="8">
    <location>
        <begin position="321"/>
        <end position="343"/>
    </location>
</feature>
<evidence type="ECO:0000256" key="8">
    <source>
        <dbReference type="SAM" id="Phobius"/>
    </source>
</evidence>
<comment type="subcellular location">
    <subcellularLocation>
        <location evidence="1">Cell membrane</location>
        <topology evidence="1">Multi-pass membrane protein</topology>
    </subcellularLocation>
</comment>
<dbReference type="PROSITE" id="PS00237">
    <property type="entry name" value="G_PROTEIN_RECEP_F1_1"/>
    <property type="match status" value="1"/>
</dbReference>
<feature type="transmembrane region" description="Helical" evidence="8">
    <location>
        <begin position="92"/>
        <end position="114"/>
    </location>
</feature>
<keyword evidence="5 8" id="KW-0472">Membrane</keyword>
<reference evidence="11" key="1">
    <citation type="journal article" date="2006" name="Science">
        <title>Ancient noncoding elements conserved in the human genome.</title>
        <authorList>
            <person name="Venkatesh B."/>
            <person name="Kirkness E.F."/>
            <person name="Loh Y.H."/>
            <person name="Halpern A.L."/>
            <person name="Lee A.P."/>
            <person name="Johnson J."/>
            <person name="Dandona N."/>
            <person name="Viswanathan L.D."/>
            <person name="Tay A."/>
            <person name="Venter J.C."/>
            <person name="Strausberg R.L."/>
            <person name="Brenner S."/>
        </authorList>
    </citation>
    <scope>NUCLEOTIDE SEQUENCE [LARGE SCALE GENOMIC DNA]</scope>
</reference>
<name>A0A4W3JFA1_CALMI</name>
<dbReference type="FunFam" id="1.20.1070.10:FF:000458">
    <property type="entry name" value="G protein-coupled receptor 150"/>
    <property type="match status" value="1"/>
</dbReference>
<dbReference type="PROSITE" id="PS50262">
    <property type="entry name" value="G_PROTEIN_RECEP_F1_2"/>
    <property type="match status" value="1"/>
</dbReference>